<dbReference type="PANTHER" id="PTHR13864:SF15">
    <property type="entry name" value="T-CELL ACUTE LYMPHOCYTIC LEUKEMIA PROTEIN 1 HOMOLOG-RELATED"/>
    <property type="match status" value="1"/>
</dbReference>
<comment type="caution">
    <text evidence="6">The sequence shown here is derived from an EMBL/GenBank/DDBJ whole genome shotgun (WGS) entry which is preliminary data.</text>
</comment>
<dbReference type="AlphaFoldDB" id="A0A9P0LUB3"/>
<dbReference type="Gene3D" id="4.10.280.10">
    <property type="entry name" value="Helix-loop-helix DNA-binding domain"/>
    <property type="match status" value="1"/>
</dbReference>
<dbReference type="GO" id="GO:0000981">
    <property type="term" value="F:DNA-binding transcription factor activity, RNA polymerase II-specific"/>
    <property type="evidence" value="ECO:0007669"/>
    <property type="project" value="InterPro"/>
</dbReference>
<dbReference type="SMART" id="SM00353">
    <property type="entry name" value="HLH"/>
    <property type="match status" value="1"/>
</dbReference>
<dbReference type="GO" id="GO:0000978">
    <property type="term" value="F:RNA polymerase II cis-regulatory region sequence-specific DNA binding"/>
    <property type="evidence" value="ECO:0007669"/>
    <property type="project" value="TreeGrafter"/>
</dbReference>
<dbReference type="OrthoDB" id="10069510at2759"/>
<accession>A0A9P0LUB3</accession>
<dbReference type="EMBL" id="CAKOFQ010007376">
    <property type="protein sequence ID" value="CAH1999679.1"/>
    <property type="molecule type" value="Genomic_DNA"/>
</dbReference>
<organism evidence="6 7">
    <name type="scientific">Acanthoscelides obtectus</name>
    <name type="common">Bean weevil</name>
    <name type="synonym">Bruchus obtectus</name>
    <dbReference type="NCBI Taxonomy" id="200917"/>
    <lineage>
        <taxon>Eukaryota</taxon>
        <taxon>Metazoa</taxon>
        <taxon>Ecdysozoa</taxon>
        <taxon>Arthropoda</taxon>
        <taxon>Hexapoda</taxon>
        <taxon>Insecta</taxon>
        <taxon>Pterygota</taxon>
        <taxon>Neoptera</taxon>
        <taxon>Endopterygota</taxon>
        <taxon>Coleoptera</taxon>
        <taxon>Polyphaga</taxon>
        <taxon>Cucujiformia</taxon>
        <taxon>Chrysomeloidea</taxon>
        <taxon>Chrysomelidae</taxon>
        <taxon>Bruchinae</taxon>
        <taxon>Bruchini</taxon>
        <taxon>Acanthoscelides</taxon>
    </lineage>
</organism>
<dbReference type="InterPro" id="IPR040238">
    <property type="entry name" value="TAL-like"/>
</dbReference>
<reference evidence="6" key="1">
    <citation type="submission" date="2022-03" db="EMBL/GenBank/DDBJ databases">
        <authorList>
            <person name="Sayadi A."/>
        </authorList>
    </citation>
    <scope>NUCLEOTIDE SEQUENCE</scope>
</reference>
<feature type="region of interest" description="Disordered" evidence="4">
    <location>
        <begin position="1"/>
        <end position="52"/>
    </location>
</feature>
<keyword evidence="1" id="KW-0805">Transcription regulation</keyword>
<keyword evidence="2" id="KW-0238">DNA-binding</keyword>
<dbReference type="Pfam" id="PF00010">
    <property type="entry name" value="HLH"/>
    <property type="match status" value="1"/>
</dbReference>
<dbReference type="CDD" id="cd19708">
    <property type="entry name" value="bHLH_TS_dHLH3B_like"/>
    <property type="match status" value="1"/>
</dbReference>
<dbReference type="InterPro" id="IPR036638">
    <property type="entry name" value="HLH_DNA-bd_sf"/>
</dbReference>
<feature type="region of interest" description="Disordered" evidence="4">
    <location>
        <begin position="232"/>
        <end position="257"/>
    </location>
</feature>
<dbReference type="PROSITE" id="PS50888">
    <property type="entry name" value="BHLH"/>
    <property type="match status" value="1"/>
</dbReference>
<gene>
    <name evidence="6" type="ORF">ACAOBT_LOCUS25115</name>
</gene>
<sequence length="257" mass="29737">MPMLTYSSSSPPEMEWSPEGENTDVSNTSSPNGSRTIHNQDHDSLSDDDDFSDELSIIDSDEEKRIDARFSHHQHMIQAPMEVQTRGVVKKICTNSRERWRQQNVSGAFAELRKLVPTHPPDKKLSKNEILRMAIRYIRLLTNVLEWQKTHAGPIQVNIKCEQDSLSIQRNSSFIPSLHTLRTRARVRRNVHSFPLCDRNANNLLMIAPNNHLPIRRGQFMIEFTGPTSQQVKIESIDGKEEDEDRENEERCKRKKK</sequence>
<dbReference type="PANTHER" id="PTHR13864">
    <property type="entry name" value="T-CELL ACUTE LYMPHOCYTIC LEUKEMIA/STEM CELL LEUKEMIA-RELATED"/>
    <property type="match status" value="1"/>
</dbReference>
<feature type="compositionally biased region" description="Polar residues" evidence="4">
    <location>
        <begin position="23"/>
        <end position="37"/>
    </location>
</feature>
<name>A0A9P0LUB3_ACAOB</name>
<evidence type="ECO:0000313" key="7">
    <source>
        <dbReference type="Proteomes" id="UP001152888"/>
    </source>
</evidence>
<dbReference type="InterPro" id="IPR011598">
    <property type="entry name" value="bHLH_dom"/>
</dbReference>
<feature type="compositionally biased region" description="Basic and acidic residues" evidence="4">
    <location>
        <begin position="248"/>
        <end position="257"/>
    </location>
</feature>
<keyword evidence="7" id="KW-1185">Reference proteome</keyword>
<keyword evidence="3" id="KW-0804">Transcription</keyword>
<feature type="domain" description="BHLH" evidence="5">
    <location>
        <begin position="89"/>
        <end position="141"/>
    </location>
</feature>
<dbReference type="FunFam" id="4.10.280.10:FF:000015">
    <property type="entry name" value="T-cell acute lymphocytic leukemia 1"/>
    <property type="match status" value="1"/>
</dbReference>
<evidence type="ECO:0000256" key="2">
    <source>
        <dbReference type="ARBA" id="ARBA00023125"/>
    </source>
</evidence>
<dbReference type="GO" id="GO:0046983">
    <property type="term" value="F:protein dimerization activity"/>
    <property type="evidence" value="ECO:0007669"/>
    <property type="project" value="InterPro"/>
</dbReference>
<dbReference type="SUPFAM" id="SSF47459">
    <property type="entry name" value="HLH, helix-loop-helix DNA-binding domain"/>
    <property type="match status" value="1"/>
</dbReference>
<evidence type="ECO:0000259" key="5">
    <source>
        <dbReference type="PROSITE" id="PS50888"/>
    </source>
</evidence>
<evidence type="ECO:0000256" key="3">
    <source>
        <dbReference type="ARBA" id="ARBA00023163"/>
    </source>
</evidence>
<proteinExistence type="predicted"/>
<evidence type="ECO:0000256" key="4">
    <source>
        <dbReference type="SAM" id="MobiDB-lite"/>
    </source>
</evidence>
<evidence type="ECO:0000313" key="6">
    <source>
        <dbReference type="EMBL" id="CAH1999679.1"/>
    </source>
</evidence>
<protein>
    <recommendedName>
        <fullName evidence="5">BHLH domain-containing protein</fullName>
    </recommendedName>
</protein>
<dbReference type="Proteomes" id="UP001152888">
    <property type="component" value="Unassembled WGS sequence"/>
</dbReference>
<evidence type="ECO:0000256" key="1">
    <source>
        <dbReference type="ARBA" id="ARBA00023015"/>
    </source>
</evidence>